<dbReference type="OrthoDB" id="8448460at2"/>
<evidence type="ECO:0000313" key="1">
    <source>
        <dbReference type="EMBL" id="AJE46073.1"/>
    </source>
</evidence>
<dbReference type="Proteomes" id="UP000031521">
    <property type="component" value="Chromosome"/>
</dbReference>
<sequence>MKEDRSYYDLPNGDRRENYRATANAFTKFYLIESKVCYRAALPDPEGVRHVLPPEASAEEIGAAILDALAHSRFIPPSHPEFDALFTQRKAAELVDAYDAELMRLAGVKTKASLYRGAKGVNVTHHADWGEITIFACARRKGRYFWSQTTDVSGEETLPFGASAREVGEAYLRALARGGSVS</sequence>
<dbReference type="EMBL" id="CP004393">
    <property type="protein sequence ID" value="AJE46073.1"/>
    <property type="molecule type" value="Genomic_DNA"/>
</dbReference>
<evidence type="ECO:0000313" key="2">
    <source>
        <dbReference type="Proteomes" id="UP000031521"/>
    </source>
</evidence>
<dbReference type="AlphaFoldDB" id="A0A0B5DRB9"/>
<dbReference type="InterPro" id="IPR037891">
    <property type="entry name" value="Cdil-like_sf"/>
</dbReference>
<proteinExistence type="predicted"/>
<reference evidence="1 2" key="1">
    <citation type="journal article" date="2014" name="Int. J. Syst. Evol. Microbiol.">
        <title>Celeribacter indicus sp. nov., a polycyclic aromatic hydrocarbon-degrading bacterium from deep-sea sediment and reclassification of Huaishuia halophila as Celeribacter halophilus comb. nov.</title>
        <authorList>
            <person name="Lai Q."/>
            <person name="Cao J."/>
            <person name="Yuan J."/>
            <person name="Li F."/>
            <person name="Shao Z."/>
        </authorList>
    </citation>
    <scope>NUCLEOTIDE SEQUENCE [LARGE SCALE GENOMIC DNA]</scope>
    <source>
        <strain evidence="1">P73</strain>
    </source>
</reference>
<dbReference type="KEGG" id="cid:P73_1358"/>
<name>A0A0B5DRB9_9RHOB</name>
<keyword evidence="2" id="KW-1185">Reference proteome</keyword>
<dbReference type="Pfam" id="PF07262">
    <property type="entry name" value="CdiI"/>
    <property type="match status" value="1"/>
</dbReference>
<evidence type="ECO:0008006" key="3">
    <source>
        <dbReference type="Google" id="ProtNLM"/>
    </source>
</evidence>
<dbReference type="SUPFAM" id="SSF160207">
    <property type="entry name" value="NMB0488-like"/>
    <property type="match status" value="1"/>
</dbReference>
<protein>
    <recommendedName>
        <fullName evidence="3">DUF1436 family protein</fullName>
    </recommendedName>
</protein>
<dbReference type="Gene3D" id="3.40.1590.10">
    <property type="entry name" value="NMB0488-like"/>
    <property type="match status" value="1"/>
</dbReference>
<dbReference type="STRING" id="1208324.P73_1358"/>
<dbReference type="InterPro" id="IPR009888">
    <property type="entry name" value="CdiI_Proteobact"/>
</dbReference>
<gene>
    <name evidence="1" type="ORF">P73_1358</name>
</gene>
<dbReference type="RefSeq" id="WP_043869025.1">
    <property type="nucleotide sequence ID" value="NZ_CP004393.1"/>
</dbReference>
<organism evidence="1 2">
    <name type="scientific">Celeribacter indicus</name>
    <dbReference type="NCBI Taxonomy" id="1208324"/>
    <lineage>
        <taxon>Bacteria</taxon>
        <taxon>Pseudomonadati</taxon>
        <taxon>Pseudomonadota</taxon>
        <taxon>Alphaproteobacteria</taxon>
        <taxon>Rhodobacterales</taxon>
        <taxon>Roseobacteraceae</taxon>
        <taxon>Celeribacter</taxon>
    </lineage>
</organism>
<dbReference type="HOGENOM" id="CLU_1479545_0_0_5"/>
<accession>A0A0B5DRB9</accession>